<evidence type="ECO:0000256" key="1">
    <source>
        <dbReference type="SAM" id="MobiDB-lite"/>
    </source>
</evidence>
<feature type="compositionally biased region" description="Low complexity" evidence="1">
    <location>
        <begin position="674"/>
        <end position="687"/>
    </location>
</feature>
<dbReference type="Gramene" id="GBG75559">
    <property type="protein sequence ID" value="GBG75559"/>
    <property type="gene ID" value="CBR_g20190"/>
</dbReference>
<evidence type="ECO:0000313" key="2">
    <source>
        <dbReference type="EMBL" id="GBG75559.1"/>
    </source>
</evidence>
<gene>
    <name evidence="2" type="ORF">CBR_g20190</name>
</gene>
<feature type="compositionally biased region" description="Polar residues" evidence="1">
    <location>
        <begin position="646"/>
        <end position="658"/>
    </location>
</feature>
<proteinExistence type="predicted"/>
<feature type="compositionally biased region" description="Acidic residues" evidence="1">
    <location>
        <begin position="747"/>
        <end position="761"/>
    </location>
</feature>
<evidence type="ECO:0000313" key="3">
    <source>
        <dbReference type="Proteomes" id="UP000265515"/>
    </source>
</evidence>
<dbReference type="EMBL" id="BFEA01000227">
    <property type="protein sequence ID" value="GBG75559.1"/>
    <property type="molecule type" value="Genomic_DNA"/>
</dbReference>
<dbReference type="AlphaFoldDB" id="A0A388KZS2"/>
<feature type="compositionally biased region" description="Acidic residues" evidence="1">
    <location>
        <begin position="783"/>
        <end position="796"/>
    </location>
</feature>
<feature type="compositionally biased region" description="Basic and acidic residues" evidence="1">
    <location>
        <begin position="735"/>
        <end position="746"/>
    </location>
</feature>
<comment type="caution">
    <text evidence="2">The sequence shown here is derived from an EMBL/GenBank/DDBJ whole genome shotgun (WGS) entry which is preliminary data.</text>
</comment>
<protein>
    <submittedName>
        <fullName evidence="2">Uncharacterized protein</fullName>
    </submittedName>
</protein>
<keyword evidence="3" id="KW-1185">Reference proteome</keyword>
<feature type="region of interest" description="Disordered" evidence="1">
    <location>
        <begin position="634"/>
        <end position="832"/>
    </location>
</feature>
<sequence>MKQNVALRFYFPLAMARENIRKLAMEFFENWKTGRLLSHDGAKWIVKKKKVKNVKPGVAYIDNDKLGKKEVVYNVPVEPPTRKGKKKKEEGDWFVQVPDPDAHCWKAMESLIDNEKCRVLKKVPACEVLWVQAGSLSLAKLEKLSVQDMVQLVKCNRVLVQLWNYYQFKHEKRSGADWIQKHPFLKSRSVVFKKFESWGLDDDLWDGSRKYVSDSTLFKDRPPYMGCEEDHSIEATEKLVGHKKLTVDWRNKVLSVLTGSSLKSQEIALAEGIVLIKWKDMGDVTSIAPFGNDPLETDIMSAEVKEAVAATKSNMFVLDLCEPVDLKPWKPQSWETLNSYLQTWCPSHWTLVVFVPQQQNLSFLASMHHPSFVKLLEGKWVRRKQQKTSFPVGNNLYTEDDCMYILFKGDNLRVNTSVIYEGRQLKGVVAAVRKKGEGVVFLGKPHARSVWELLKAGRHVVVMEGNSDLLQFTMQLVKSEVNSGAHNCEFMVVKAPPNRVWSNKTDMWFKLSERKRNKIYDFLFLQTRPRKDTDAEYVSRKDHMLALLDNHHFASRMNAKTFLERLQSLYFVEFEKELKLGNYASLISTDDEAATDVEFDANAKEEESDTESLDLHLGCYRQLLRRNLKSVGIRTTSVEEPPERSAMQSHSGLGTLSQDPPEREQRPPGLQREATSAGTADTGTTKSAEIRTSSDGGCRPGIVESPREAACMDTEGRASGLNTGTGDGAQLQGREVGEEMEGGKESEEAEEKGEEGEEGEERGERELIELLEGREGARGDVSIGDDEEDDSEDDGGSGESSNGFGQLYGEHHEDDVNNDATATEMETQVVSSLSVGPDYYEVQPLASAVDLQHRFEEAPVAMSPSKASRRISIDEVIDGILRDQHVSAHPSSTHDGDDADNITSSVAAALASSPLKSQGHPRQRRGRRGQRTTTCHVTEKI</sequence>
<reference evidence="2 3" key="1">
    <citation type="journal article" date="2018" name="Cell">
        <title>The Chara Genome: Secondary Complexity and Implications for Plant Terrestrialization.</title>
        <authorList>
            <person name="Nishiyama T."/>
            <person name="Sakayama H."/>
            <person name="Vries J.D."/>
            <person name="Buschmann H."/>
            <person name="Saint-Marcoux D."/>
            <person name="Ullrich K.K."/>
            <person name="Haas F.B."/>
            <person name="Vanderstraeten L."/>
            <person name="Becker D."/>
            <person name="Lang D."/>
            <person name="Vosolsobe S."/>
            <person name="Rombauts S."/>
            <person name="Wilhelmsson P.K.I."/>
            <person name="Janitza P."/>
            <person name="Kern R."/>
            <person name="Heyl A."/>
            <person name="Rumpler F."/>
            <person name="Villalobos L.I.A.C."/>
            <person name="Clay J.M."/>
            <person name="Skokan R."/>
            <person name="Toyoda A."/>
            <person name="Suzuki Y."/>
            <person name="Kagoshima H."/>
            <person name="Schijlen E."/>
            <person name="Tajeshwar N."/>
            <person name="Catarino B."/>
            <person name="Hetherington A.J."/>
            <person name="Saltykova A."/>
            <person name="Bonnot C."/>
            <person name="Breuninger H."/>
            <person name="Symeonidi A."/>
            <person name="Radhakrishnan G.V."/>
            <person name="Van Nieuwerburgh F."/>
            <person name="Deforce D."/>
            <person name="Chang C."/>
            <person name="Karol K.G."/>
            <person name="Hedrich R."/>
            <person name="Ulvskov P."/>
            <person name="Glockner G."/>
            <person name="Delwiche C.F."/>
            <person name="Petrasek J."/>
            <person name="Van de Peer Y."/>
            <person name="Friml J."/>
            <person name="Beilby M."/>
            <person name="Dolan L."/>
            <person name="Kohara Y."/>
            <person name="Sugano S."/>
            <person name="Fujiyama A."/>
            <person name="Delaux P.-M."/>
            <person name="Quint M."/>
            <person name="TheiBen G."/>
            <person name="Hagemann M."/>
            <person name="Harholt J."/>
            <person name="Dunand C."/>
            <person name="Zachgo S."/>
            <person name="Langdale J."/>
            <person name="Maumus F."/>
            <person name="Straeten D.V.D."/>
            <person name="Gould S.B."/>
            <person name="Rensing S.A."/>
        </authorList>
    </citation>
    <scope>NUCLEOTIDE SEQUENCE [LARGE SCALE GENOMIC DNA]</scope>
    <source>
        <strain evidence="2 3">S276</strain>
    </source>
</reference>
<feature type="compositionally biased region" description="Basic residues" evidence="1">
    <location>
        <begin position="919"/>
        <end position="930"/>
    </location>
</feature>
<organism evidence="2 3">
    <name type="scientific">Chara braunii</name>
    <name type="common">Braun's stonewort</name>
    <dbReference type="NCBI Taxonomy" id="69332"/>
    <lineage>
        <taxon>Eukaryota</taxon>
        <taxon>Viridiplantae</taxon>
        <taxon>Streptophyta</taxon>
        <taxon>Charophyceae</taxon>
        <taxon>Charales</taxon>
        <taxon>Characeae</taxon>
        <taxon>Chara</taxon>
    </lineage>
</organism>
<accession>A0A388KZS2</accession>
<feature type="region of interest" description="Disordered" evidence="1">
    <location>
        <begin position="886"/>
        <end position="941"/>
    </location>
</feature>
<name>A0A388KZS2_CHABU</name>
<feature type="compositionally biased region" description="Basic and acidic residues" evidence="1">
    <location>
        <begin position="886"/>
        <end position="896"/>
    </location>
</feature>
<feature type="compositionally biased region" description="Polar residues" evidence="1">
    <location>
        <begin position="818"/>
        <end position="832"/>
    </location>
</feature>
<feature type="compositionally biased region" description="Low complexity" evidence="1">
    <location>
        <begin position="904"/>
        <end position="913"/>
    </location>
</feature>
<dbReference type="Proteomes" id="UP000265515">
    <property type="component" value="Unassembled WGS sequence"/>
</dbReference>
<feature type="compositionally biased region" description="Basic and acidic residues" evidence="1">
    <location>
        <begin position="762"/>
        <end position="778"/>
    </location>
</feature>